<protein>
    <submittedName>
        <fullName evidence="2">Uncharacterized protein</fullName>
    </submittedName>
</protein>
<dbReference type="Proteomes" id="UP001303408">
    <property type="component" value="Chromosome"/>
</dbReference>
<gene>
    <name evidence="2" type="ORF">RN607_00610</name>
</gene>
<dbReference type="EMBL" id="CP134880">
    <property type="protein sequence ID" value="WNM27534.1"/>
    <property type="molecule type" value="Genomic_DNA"/>
</dbReference>
<feature type="compositionally biased region" description="Basic and acidic residues" evidence="1">
    <location>
        <begin position="11"/>
        <end position="20"/>
    </location>
</feature>
<proteinExistence type="predicted"/>
<feature type="region of interest" description="Disordered" evidence="1">
    <location>
        <begin position="1"/>
        <end position="20"/>
    </location>
</feature>
<feature type="compositionally biased region" description="Polar residues" evidence="1">
    <location>
        <begin position="1"/>
        <end position="10"/>
    </location>
</feature>
<evidence type="ECO:0000256" key="1">
    <source>
        <dbReference type="SAM" id="MobiDB-lite"/>
    </source>
</evidence>
<name>A0AA96FC09_9MICO</name>
<dbReference type="RefSeq" id="WP_313543602.1">
    <property type="nucleotide sequence ID" value="NZ_CP134880.1"/>
</dbReference>
<reference evidence="2" key="1">
    <citation type="submission" date="2023-09" db="EMBL/GenBank/DDBJ databases">
        <title>Demequina sp. a novel bacteria isolated from Capsicum annuum.</title>
        <authorList>
            <person name="Humaira Z."/>
            <person name="Lee J."/>
            <person name="Cho D."/>
        </authorList>
    </citation>
    <scope>NUCLEOTIDE SEQUENCE</scope>
    <source>
        <strain evidence="2">PMTSA13</strain>
    </source>
</reference>
<sequence length="120" mass="13010">MTDNDYTPTTEEVRSHYADSGERAVLEPEFYRWLAAHDAELLAKAARKIELAASTALAASAPEHNTHAAGMHCAANVIRGNWDAQIAALSRDGEEGHRCSSCRTRWTAPVDACPKCGEEG</sequence>
<dbReference type="AlphaFoldDB" id="A0AA96FC09"/>
<dbReference type="KEGG" id="dcp:RN607_00610"/>
<accession>A0AA96FC09</accession>
<organism evidence="2">
    <name type="scientific">Demequina capsici</name>
    <dbReference type="NCBI Taxonomy" id="3075620"/>
    <lineage>
        <taxon>Bacteria</taxon>
        <taxon>Bacillati</taxon>
        <taxon>Actinomycetota</taxon>
        <taxon>Actinomycetes</taxon>
        <taxon>Micrococcales</taxon>
        <taxon>Demequinaceae</taxon>
        <taxon>Demequina</taxon>
    </lineage>
</organism>
<evidence type="ECO:0000313" key="2">
    <source>
        <dbReference type="EMBL" id="WNM27534.1"/>
    </source>
</evidence>